<dbReference type="GO" id="GO:0002949">
    <property type="term" value="P:tRNA threonylcarbamoyladenosine modification"/>
    <property type="evidence" value="ECO:0007669"/>
    <property type="project" value="InterPro"/>
</dbReference>
<dbReference type="InterPro" id="IPR003442">
    <property type="entry name" value="T6A_TsaE"/>
</dbReference>
<dbReference type="InterPro" id="IPR027417">
    <property type="entry name" value="P-loop_NTPase"/>
</dbReference>
<dbReference type="GO" id="GO:0005524">
    <property type="term" value="F:ATP binding"/>
    <property type="evidence" value="ECO:0007669"/>
    <property type="project" value="UniProtKB-KW"/>
</dbReference>
<evidence type="ECO:0000256" key="8">
    <source>
        <dbReference type="ARBA" id="ARBA00022840"/>
    </source>
</evidence>
<keyword evidence="7" id="KW-0547">Nucleotide-binding</keyword>
<protein>
    <recommendedName>
        <fullName evidence="3">tRNA threonylcarbamoyladenosine biosynthesis protein TsaE</fullName>
    </recommendedName>
    <alternativeName>
        <fullName evidence="10">t(6)A37 threonylcarbamoyladenosine biosynthesis protein TsaE</fullName>
    </alternativeName>
</protein>
<evidence type="ECO:0000256" key="3">
    <source>
        <dbReference type="ARBA" id="ARBA00019010"/>
    </source>
</evidence>
<reference evidence="11 12" key="1">
    <citation type="submission" date="2019-12" db="EMBL/GenBank/DDBJ databases">
        <title>Salinicoccus cyprini sp. nov., isolated from gastro-intestinal tract of mirror carp, Cyprinus carpio var. specularis, collected from Gobind Sagar Reservoir, Himachal Pradesh, India.</title>
        <authorList>
            <person name="Talwar C."/>
            <person name="Singh A.K."/>
            <person name="Lal R."/>
            <person name="Negi R.K."/>
        </authorList>
    </citation>
    <scope>NUCLEOTIDE SEQUENCE [LARGE SCALE GENOMIC DNA]</scope>
    <source>
        <strain evidence="11 12">J-82</strain>
    </source>
</reference>
<comment type="caution">
    <text evidence="11">The sequence shown here is derived from an EMBL/GenBank/DDBJ whole genome shotgun (WGS) entry which is preliminary data.</text>
</comment>
<evidence type="ECO:0000256" key="1">
    <source>
        <dbReference type="ARBA" id="ARBA00004496"/>
    </source>
</evidence>
<evidence type="ECO:0000256" key="2">
    <source>
        <dbReference type="ARBA" id="ARBA00007599"/>
    </source>
</evidence>
<dbReference type="GO" id="GO:0046872">
    <property type="term" value="F:metal ion binding"/>
    <property type="evidence" value="ECO:0007669"/>
    <property type="project" value="UniProtKB-KW"/>
</dbReference>
<evidence type="ECO:0000256" key="7">
    <source>
        <dbReference type="ARBA" id="ARBA00022741"/>
    </source>
</evidence>
<dbReference type="PANTHER" id="PTHR33540">
    <property type="entry name" value="TRNA THREONYLCARBAMOYLADENOSINE BIOSYNTHESIS PROTEIN TSAE"/>
    <property type="match status" value="1"/>
</dbReference>
<sequence length="155" mass="17628">MEYTIQINDLGETEKLARIIADNMESGSVILLSGDLGAGKTTFTQFLGRSLGVKRRMSSPTFNIIKTYRGNQTIHHMDCYRLEDSGEDLGFDEYFNGEDISIVEWPQFIEDFLPDERLSIHITVADEETRVFSFNSSGTEYTKIMEALAYDFPSN</sequence>
<proteinExistence type="inferred from homology"/>
<keyword evidence="9" id="KW-0460">Magnesium</keyword>
<dbReference type="AlphaFoldDB" id="A0A6N8U324"/>
<dbReference type="Gene3D" id="3.40.50.300">
    <property type="entry name" value="P-loop containing nucleotide triphosphate hydrolases"/>
    <property type="match status" value="1"/>
</dbReference>
<dbReference type="GO" id="GO:0016740">
    <property type="term" value="F:transferase activity"/>
    <property type="evidence" value="ECO:0007669"/>
    <property type="project" value="UniProtKB-KW"/>
</dbReference>
<dbReference type="PANTHER" id="PTHR33540:SF2">
    <property type="entry name" value="TRNA THREONYLCARBAMOYLADENOSINE BIOSYNTHESIS PROTEIN TSAE"/>
    <property type="match status" value="1"/>
</dbReference>
<dbReference type="Pfam" id="PF02367">
    <property type="entry name" value="TsaE"/>
    <property type="match status" value="1"/>
</dbReference>
<dbReference type="Proteomes" id="UP000436284">
    <property type="component" value="Unassembled WGS sequence"/>
</dbReference>
<name>A0A6N8U324_9STAP</name>
<comment type="subcellular location">
    <subcellularLocation>
        <location evidence="1">Cytoplasm</location>
    </subcellularLocation>
</comment>
<evidence type="ECO:0000256" key="9">
    <source>
        <dbReference type="ARBA" id="ARBA00022842"/>
    </source>
</evidence>
<keyword evidence="12" id="KW-1185">Reference proteome</keyword>
<accession>A0A6N8U324</accession>
<dbReference type="RefSeq" id="WP_160657995.1">
    <property type="nucleotide sequence ID" value="NZ_JBHRWU010000001.1"/>
</dbReference>
<keyword evidence="11" id="KW-0808">Transferase</keyword>
<keyword evidence="8" id="KW-0067">ATP-binding</keyword>
<evidence type="ECO:0000256" key="4">
    <source>
        <dbReference type="ARBA" id="ARBA00022490"/>
    </source>
</evidence>
<comment type="similarity">
    <text evidence="2">Belongs to the TsaE family.</text>
</comment>
<evidence type="ECO:0000256" key="6">
    <source>
        <dbReference type="ARBA" id="ARBA00022723"/>
    </source>
</evidence>
<evidence type="ECO:0000256" key="10">
    <source>
        <dbReference type="ARBA" id="ARBA00032441"/>
    </source>
</evidence>
<dbReference type="GO" id="GO:0005737">
    <property type="term" value="C:cytoplasm"/>
    <property type="evidence" value="ECO:0007669"/>
    <property type="project" value="UniProtKB-SubCell"/>
</dbReference>
<keyword evidence="4" id="KW-0963">Cytoplasm</keyword>
<organism evidence="11 12">
    <name type="scientific">Salinicoccus hispanicus</name>
    <dbReference type="NCBI Taxonomy" id="157225"/>
    <lineage>
        <taxon>Bacteria</taxon>
        <taxon>Bacillati</taxon>
        <taxon>Bacillota</taxon>
        <taxon>Bacilli</taxon>
        <taxon>Bacillales</taxon>
        <taxon>Staphylococcaceae</taxon>
        <taxon>Salinicoccus</taxon>
    </lineage>
</organism>
<evidence type="ECO:0000256" key="5">
    <source>
        <dbReference type="ARBA" id="ARBA00022694"/>
    </source>
</evidence>
<gene>
    <name evidence="11" type="primary">tsaE</name>
    <name evidence="11" type="ORF">GQ671_12835</name>
</gene>
<dbReference type="EMBL" id="WUUK01000005">
    <property type="protein sequence ID" value="MXQ52153.1"/>
    <property type="molecule type" value="Genomic_DNA"/>
</dbReference>
<keyword evidence="6" id="KW-0479">Metal-binding</keyword>
<evidence type="ECO:0000313" key="12">
    <source>
        <dbReference type="Proteomes" id="UP000436284"/>
    </source>
</evidence>
<dbReference type="SUPFAM" id="SSF52540">
    <property type="entry name" value="P-loop containing nucleoside triphosphate hydrolases"/>
    <property type="match status" value="1"/>
</dbReference>
<keyword evidence="5" id="KW-0819">tRNA processing</keyword>
<dbReference type="NCBIfam" id="TIGR00150">
    <property type="entry name" value="T6A_YjeE"/>
    <property type="match status" value="1"/>
</dbReference>
<dbReference type="OrthoDB" id="9815896at2"/>
<evidence type="ECO:0000313" key="11">
    <source>
        <dbReference type="EMBL" id="MXQ52153.1"/>
    </source>
</evidence>